<dbReference type="Proteomes" id="UP000509771">
    <property type="component" value="Chromosome"/>
</dbReference>
<accession>A0A7D5QYD3</accession>
<keyword evidence="1" id="KW-0175">Coiled coil</keyword>
<dbReference type="KEGG" id="ncl:C5F47_01185"/>
<feature type="coiled-coil region" evidence="1">
    <location>
        <begin position="165"/>
        <end position="192"/>
    </location>
</feature>
<protein>
    <submittedName>
        <fullName evidence="2">Uncharacterized protein</fullName>
    </submittedName>
</protein>
<organism evidence="2 3">
    <name type="scientific">Nitrosopumilus cobalaminigenes</name>
    <dbReference type="NCBI Taxonomy" id="1470066"/>
    <lineage>
        <taxon>Archaea</taxon>
        <taxon>Nitrososphaerota</taxon>
        <taxon>Nitrososphaeria</taxon>
        <taxon>Nitrosopumilales</taxon>
        <taxon>Nitrosopumilaceae</taxon>
        <taxon>Nitrosopumilus</taxon>
    </lineage>
</organism>
<evidence type="ECO:0000256" key="1">
    <source>
        <dbReference type="SAM" id="Coils"/>
    </source>
</evidence>
<gene>
    <name evidence="2" type="ORF">C5F47_01185</name>
</gene>
<sequence>MMFLFAVSTIPVYAQNVHFDEDEEKIRAEILECEDKIMANDSLTDASKTVEKRECSSEIRKKYAETALTFELQDEMKIRLQNLQKCEDWHSQYQFLDEVNFKIQKNVQMVESCISLYNDPLWTYAGEDRIEILSDKLETILVEVPIKTNPSDDFLKNSQYEVDRIYSLEKKIAELEDELHNKNLIIREQMNVISNLANTLRNAIFDGFQSVYPFV</sequence>
<evidence type="ECO:0000313" key="2">
    <source>
        <dbReference type="EMBL" id="QLH02280.1"/>
    </source>
</evidence>
<evidence type="ECO:0000313" key="3">
    <source>
        <dbReference type="Proteomes" id="UP000509771"/>
    </source>
</evidence>
<dbReference type="AlphaFoldDB" id="A0A7D5QYD3"/>
<keyword evidence="3" id="KW-1185">Reference proteome</keyword>
<proteinExistence type="predicted"/>
<dbReference type="EMBL" id="CP026993">
    <property type="protein sequence ID" value="QLH02280.1"/>
    <property type="molecule type" value="Genomic_DNA"/>
</dbReference>
<reference evidence="2 3" key="1">
    <citation type="submission" date="2018-02" db="EMBL/GenBank/DDBJ databases">
        <title>Complete genome of Nitrosopumilus cobalaminigenes HCA1.</title>
        <authorList>
            <person name="Qin W."/>
            <person name="Zheng Y."/>
            <person name="Stahl D.A."/>
        </authorList>
    </citation>
    <scope>NUCLEOTIDE SEQUENCE [LARGE SCALE GENOMIC DNA]</scope>
    <source>
        <strain evidence="2 3">HCA1</strain>
    </source>
</reference>
<name>A0A7D5QYD3_9ARCH</name>